<dbReference type="InterPro" id="IPR016181">
    <property type="entry name" value="Acyl_CoA_acyltransferase"/>
</dbReference>
<dbReference type="EMBL" id="BNCK01000001">
    <property type="protein sequence ID" value="GHF77882.1"/>
    <property type="molecule type" value="Genomic_DNA"/>
</dbReference>
<keyword evidence="2" id="KW-0012">Acyltransferase</keyword>
<sequence length="167" mass="19179">MIIFRPLDLNDQQHLVTALNNNLVTQYLSSQIPRPYSNEDAKWFIETGSQENAMVQAITYHGHFCGVIGIYLKQNEYAHAAELGYWLAPEFWQKGIATKAVTKFCDLVFSETSVFRIYNPVSSPNHASIRVMQKAGFNLEGIHKMAVYQNEQYCDEHVYALIKNSKR</sequence>
<dbReference type="PANTHER" id="PTHR43792">
    <property type="entry name" value="GNAT FAMILY, PUTATIVE (AFU_ORTHOLOGUE AFUA_3G00765)-RELATED-RELATED"/>
    <property type="match status" value="1"/>
</dbReference>
<protein>
    <submittedName>
        <fullName evidence="5">N-acetyltransferase</fullName>
    </submittedName>
</protein>
<reference evidence="5" key="2">
    <citation type="submission" date="2020-09" db="EMBL/GenBank/DDBJ databases">
        <authorList>
            <person name="Sun Q."/>
            <person name="Kim S."/>
        </authorList>
    </citation>
    <scope>NUCLEOTIDE SEQUENCE</scope>
    <source>
        <strain evidence="5">KCTC 42731</strain>
    </source>
</reference>
<comment type="similarity">
    <text evidence="3">Belongs to the acetyltransferase family. RimJ subfamily.</text>
</comment>
<name>A0A919EH60_9GAMM</name>
<evidence type="ECO:0000259" key="4">
    <source>
        <dbReference type="PROSITE" id="PS51186"/>
    </source>
</evidence>
<gene>
    <name evidence="5" type="ORF">GCM10017161_01110</name>
</gene>
<dbReference type="Proteomes" id="UP000623842">
    <property type="component" value="Unassembled WGS sequence"/>
</dbReference>
<evidence type="ECO:0000256" key="3">
    <source>
        <dbReference type="ARBA" id="ARBA00038502"/>
    </source>
</evidence>
<comment type="caution">
    <text evidence="5">The sequence shown here is derived from an EMBL/GenBank/DDBJ whole genome shotgun (WGS) entry which is preliminary data.</text>
</comment>
<dbReference type="Gene3D" id="3.40.630.30">
    <property type="match status" value="1"/>
</dbReference>
<keyword evidence="1" id="KW-0808">Transferase</keyword>
<keyword evidence="6" id="KW-1185">Reference proteome</keyword>
<dbReference type="RefSeq" id="WP_189766774.1">
    <property type="nucleotide sequence ID" value="NZ_BNCK01000001.1"/>
</dbReference>
<evidence type="ECO:0000256" key="1">
    <source>
        <dbReference type="ARBA" id="ARBA00022679"/>
    </source>
</evidence>
<feature type="domain" description="N-acetyltransferase" evidence="4">
    <location>
        <begin position="2"/>
        <end position="155"/>
    </location>
</feature>
<evidence type="ECO:0000313" key="6">
    <source>
        <dbReference type="Proteomes" id="UP000623842"/>
    </source>
</evidence>
<dbReference type="Pfam" id="PF13302">
    <property type="entry name" value="Acetyltransf_3"/>
    <property type="match status" value="1"/>
</dbReference>
<dbReference type="PROSITE" id="PS51186">
    <property type="entry name" value="GNAT"/>
    <property type="match status" value="1"/>
</dbReference>
<dbReference type="PANTHER" id="PTHR43792:SF8">
    <property type="entry name" value="[RIBOSOMAL PROTEIN US5]-ALANINE N-ACETYLTRANSFERASE"/>
    <property type="match status" value="1"/>
</dbReference>
<dbReference type="SUPFAM" id="SSF55729">
    <property type="entry name" value="Acyl-CoA N-acyltransferases (Nat)"/>
    <property type="match status" value="1"/>
</dbReference>
<dbReference type="GO" id="GO:0016747">
    <property type="term" value="F:acyltransferase activity, transferring groups other than amino-acyl groups"/>
    <property type="evidence" value="ECO:0007669"/>
    <property type="project" value="InterPro"/>
</dbReference>
<reference evidence="5" key="1">
    <citation type="journal article" date="2014" name="Int. J. Syst. Evol. Microbiol.">
        <title>Complete genome sequence of Corynebacterium casei LMG S-19264T (=DSM 44701T), isolated from a smear-ripened cheese.</title>
        <authorList>
            <consortium name="US DOE Joint Genome Institute (JGI-PGF)"/>
            <person name="Walter F."/>
            <person name="Albersmeier A."/>
            <person name="Kalinowski J."/>
            <person name="Ruckert C."/>
        </authorList>
    </citation>
    <scope>NUCLEOTIDE SEQUENCE</scope>
    <source>
        <strain evidence="5">KCTC 42731</strain>
    </source>
</reference>
<dbReference type="InterPro" id="IPR051531">
    <property type="entry name" value="N-acetyltransferase"/>
</dbReference>
<dbReference type="InterPro" id="IPR000182">
    <property type="entry name" value="GNAT_dom"/>
</dbReference>
<dbReference type="AlphaFoldDB" id="A0A919EH60"/>
<evidence type="ECO:0000256" key="2">
    <source>
        <dbReference type="ARBA" id="ARBA00023315"/>
    </source>
</evidence>
<accession>A0A919EH60</accession>
<evidence type="ECO:0000313" key="5">
    <source>
        <dbReference type="EMBL" id="GHF77882.1"/>
    </source>
</evidence>
<organism evidence="5 6">
    <name type="scientific">Thalassotalea marina</name>
    <dbReference type="NCBI Taxonomy" id="1673741"/>
    <lineage>
        <taxon>Bacteria</taxon>
        <taxon>Pseudomonadati</taxon>
        <taxon>Pseudomonadota</taxon>
        <taxon>Gammaproteobacteria</taxon>
        <taxon>Alteromonadales</taxon>
        <taxon>Colwelliaceae</taxon>
        <taxon>Thalassotalea</taxon>
    </lineage>
</organism>
<proteinExistence type="inferred from homology"/>